<reference evidence="2" key="1">
    <citation type="submission" date="2021-04" db="EMBL/GenBank/DDBJ databases">
        <authorList>
            <person name="Rodrigo-Torres L."/>
            <person name="Arahal R. D."/>
            <person name="Lucena T."/>
        </authorList>
    </citation>
    <scope>NUCLEOTIDE SEQUENCE</scope>
    <source>
        <strain evidence="2">CECT 9275</strain>
    </source>
</reference>
<keyword evidence="3" id="KW-1185">Reference proteome</keyword>
<dbReference type="PANTHER" id="PTHR34585:SF22">
    <property type="entry name" value="HELIX-TURN-HELIX DOMAIN-CONTAINING PROTEIN"/>
    <property type="match status" value="1"/>
</dbReference>
<feature type="domain" description="Helix-turn-helix" evidence="1">
    <location>
        <begin position="36"/>
        <end position="82"/>
    </location>
</feature>
<dbReference type="Proteomes" id="UP000680038">
    <property type="component" value="Unassembled WGS sequence"/>
</dbReference>
<dbReference type="Pfam" id="PF12728">
    <property type="entry name" value="HTH_17"/>
    <property type="match status" value="1"/>
</dbReference>
<proteinExistence type="predicted"/>
<organism evidence="2 3">
    <name type="scientific">Dyadobacter helix</name>
    <dbReference type="NCBI Taxonomy" id="2822344"/>
    <lineage>
        <taxon>Bacteria</taxon>
        <taxon>Pseudomonadati</taxon>
        <taxon>Bacteroidota</taxon>
        <taxon>Cytophagia</taxon>
        <taxon>Cytophagales</taxon>
        <taxon>Spirosomataceae</taxon>
        <taxon>Dyadobacter</taxon>
    </lineage>
</organism>
<comment type="caution">
    <text evidence="2">The sequence shown here is derived from an EMBL/GenBank/DDBJ whole genome shotgun (WGS) entry which is preliminary data.</text>
</comment>
<evidence type="ECO:0000259" key="1">
    <source>
        <dbReference type="Pfam" id="PF12728"/>
    </source>
</evidence>
<protein>
    <recommendedName>
        <fullName evidence="1">Helix-turn-helix domain-containing protein</fullName>
    </recommendedName>
</protein>
<name>A0A916JD44_9BACT</name>
<sequence length="90" mass="10371">MNIEVITKEDLQLLRRELLEDLKKILTATRTEPRKWLKSADVRKMLNISAGTLQNLRVSGHLKPNKIGGSFYYALGDIELLLHAETKRKK</sequence>
<evidence type="ECO:0000313" key="2">
    <source>
        <dbReference type="EMBL" id="CAG5001598.1"/>
    </source>
</evidence>
<dbReference type="InterPro" id="IPR041657">
    <property type="entry name" value="HTH_17"/>
</dbReference>
<accession>A0A916JD44</accession>
<dbReference type="PANTHER" id="PTHR34585">
    <property type="match status" value="1"/>
</dbReference>
<evidence type="ECO:0000313" key="3">
    <source>
        <dbReference type="Proteomes" id="UP000680038"/>
    </source>
</evidence>
<dbReference type="AlphaFoldDB" id="A0A916JD44"/>
<gene>
    <name evidence="2" type="ORF">DYBT9275_02700</name>
</gene>
<dbReference type="RefSeq" id="WP_215239290.1">
    <property type="nucleotide sequence ID" value="NZ_CAJRAF010000002.1"/>
</dbReference>
<dbReference type="EMBL" id="CAJRAF010000002">
    <property type="protein sequence ID" value="CAG5001598.1"/>
    <property type="molecule type" value="Genomic_DNA"/>
</dbReference>